<organism evidence="2">
    <name type="scientific">Amblyomma triste</name>
    <name type="common">Neotropical tick</name>
    <dbReference type="NCBI Taxonomy" id="251400"/>
    <lineage>
        <taxon>Eukaryota</taxon>
        <taxon>Metazoa</taxon>
        <taxon>Ecdysozoa</taxon>
        <taxon>Arthropoda</taxon>
        <taxon>Chelicerata</taxon>
        <taxon>Arachnida</taxon>
        <taxon>Acari</taxon>
        <taxon>Parasitiformes</taxon>
        <taxon>Ixodida</taxon>
        <taxon>Ixodoidea</taxon>
        <taxon>Ixodidae</taxon>
        <taxon>Amblyomminae</taxon>
        <taxon>Amblyomma</taxon>
    </lineage>
</organism>
<feature type="signal peptide" evidence="1">
    <location>
        <begin position="1"/>
        <end position="17"/>
    </location>
</feature>
<accession>A0A023GDK9</accession>
<proteinExistence type="evidence at transcript level"/>
<dbReference type="InterPro" id="IPR012674">
    <property type="entry name" value="Calycin"/>
</dbReference>
<keyword evidence="1" id="KW-0732">Signal</keyword>
<dbReference type="SUPFAM" id="SSF50814">
    <property type="entry name" value="Lipocalins"/>
    <property type="match status" value="1"/>
</dbReference>
<protein>
    <submittedName>
        <fullName evidence="2">Putative lipocalin-2 1</fullName>
    </submittedName>
</protein>
<reference evidence="2" key="1">
    <citation type="submission" date="2014-03" db="EMBL/GenBank/DDBJ databases">
        <title>The sialotranscriptome of Amblyomma triste, Amblyomma parvum and Amblyomma cajennense ticks, uncovered by 454-based RNA-seq.</title>
        <authorList>
            <person name="Garcia G.R."/>
            <person name="Gardinassi L.G."/>
            <person name="Ribeiro J.M."/>
            <person name="Anatriello E."/>
            <person name="Ferreira B.R."/>
            <person name="Moreira H.N."/>
            <person name="Mafra C."/>
            <person name="Olegario M.M."/>
            <person name="Szabo P.J."/>
            <person name="Miranda-Santos I.K."/>
            <person name="Maruyama S.R."/>
        </authorList>
    </citation>
    <scope>NUCLEOTIDE SEQUENCE</scope>
    <source>
        <strain evidence="2">Mato Grasso do Sul</strain>
        <tissue evidence="2">Salivary glands</tissue>
    </source>
</reference>
<dbReference type="AlphaFoldDB" id="A0A023GDK9"/>
<dbReference type="InterPro" id="IPR002970">
    <property type="entry name" value="Tick_his-bd"/>
</dbReference>
<evidence type="ECO:0000256" key="1">
    <source>
        <dbReference type="SAM" id="SignalP"/>
    </source>
</evidence>
<dbReference type="Pfam" id="PF02098">
    <property type="entry name" value="His_binding"/>
    <property type="match status" value="1"/>
</dbReference>
<dbReference type="EMBL" id="GBBM01004613">
    <property type="protein sequence ID" value="JAC30805.1"/>
    <property type="molecule type" value="mRNA"/>
</dbReference>
<dbReference type="GO" id="GO:0030682">
    <property type="term" value="P:symbiont-mediated perturbation of host defenses"/>
    <property type="evidence" value="ECO:0007669"/>
    <property type="project" value="InterPro"/>
</dbReference>
<dbReference type="GO" id="GO:0043176">
    <property type="term" value="F:amine binding"/>
    <property type="evidence" value="ECO:0007669"/>
    <property type="project" value="InterPro"/>
</dbReference>
<dbReference type="Gene3D" id="2.40.128.20">
    <property type="match status" value="1"/>
</dbReference>
<sequence length="184" mass="20880">MIFSLTLSLCVAAAAVADSGVEDLGWQFKDIRDMVKVKEVLMVDKRTHTTKTHFRCHSALQVQDLGDMRYNYTLKARNGDTESSPYVSGYVSVQLKPLEKEPGVYMATYTNAAQTTFELWLMEKDEHNTCFLLYVHKSDGRQGCELLLKASALEKEIPEVCQSAFDKSCFGERVQLREANCKYN</sequence>
<feature type="chain" id="PRO_5001517225" evidence="1">
    <location>
        <begin position="18"/>
        <end position="184"/>
    </location>
</feature>
<evidence type="ECO:0000313" key="2">
    <source>
        <dbReference type="EMBL" id="JAC30805.1"/>
    </source>
</evidence>
<name>A0A023GDK9_AMBTT</name>